<keyword evidence="8" id="KW-1185">Reference proteome</keyword>
<feature type="domain" description="O-antigen ligase-related" evidence="6">
    <location>
        <begin position="182"/>
        <end position="336"/>
    </location>
</feature>
<reference evidence="7 8" key="1">
    <citation type="submission" date="2019-11" db="EMBL/GenBank/DDBJ databases">
        <title>Novel species isolated from a subtropical stream in China.</title>
        <authorList>
            <person name="Lu H."/>
        </authorList>
    </citation>
    <scope>NUCLEOTIDE SEQUENCE [LARGE SCALE GENOMIC DNA]</scope>
    <source>
        <strain evidence="7 8">FT25W</strain>
    </source>
</reference>
<dbReference type="Proteomes" id="UP000481037">
    <property type="component" value="Unassembled WGS sequence"/>
</dbReference>
<name>A0A6L5QQF7_9BURK</name>
<evidence type="ECO:0000256" key="1">
    <source>
        <dbReference type="ARBA" id="ARBA00004141"/>
    </source>
</evidence>
<evidence type="ECO:0000313" key="8">
    <source>
        <dbReference type="Proteomes" id="UP000481037"/>
    </source>
</evidence>
<feature type="transmembrane region" description="Helical" evidence="5">
    <location>
        <begin position="64"/>
        <end position="82"/>
    </location>
</feature>
<feature type="transmembrane region" description="Helical" evidence="5">
    <location>
        <begin position="147"/>
        <end position="169"/>
    </location>
</feature>
<evidence type="ECO:0000256" key="3">
    <source>
        <dbReference type="ARBA" id="ARBA00022989"/>
    </source>
</evidence>
<dbReference type="GO" id="GO:0016020">
    <property type="term" value="C:membrane"/>
    <property type="evidence" value="ECO:0007669"/>
    <property type="project" value="UniProtKB-SubCell"/>
</dbReference>
<dbReference type="AlphaFoldDB" id="A0A6L5QQF7"/>
<keyword evidence="2 5" id="KW-0812">Transmembrane</keyword>
<gene>
    <name evidence="7" type="ORF">GJ697_27370</name>
</gene>
<dbReference type="Pfam" id="PF04932">
    <property type="entry name" value="Wzy_C"/>
    <property type="match status" value="1"/>
</dbReference>
<feature type="transmembrane region" description="Helical" evidence="5">
    <location>
        <begin position="20"/>
        <end position="43"/>
    </location>
</feature>
<feature type="transmembrane region" description="Helical" evidence="5">
    <location>
        <begin position="360"/>
        <end position="383"/>
    </location>
</feature>
<feature type="transmembrane region" description="Helical" evidence="5">
    <location>
        <begin position="199"/>
        <end position="216"/>
    </location>
</feature>
<evidence type="ECO:0000259" key="6">
    <source>
        <dbReference type="Pfam" id="PF04932"/>
    </source>
</evidence>
<dbReference type="InterPro" id="IPR007016">
    <property type="entry name" value="O-antigen_ligase-rel_domated"/>
</dbReference>
<feature type="transmembrane region" description="Helical" evidence="5">
    <location>
        <begin position="223"/>
        <end position="239"/>
    </location>
</feature>
<dbReference type="RefSeq" id="WP_154370471.1">
    <property type="nucleotide sequence ID" value="NZ_WKJM01000037.1"/>
</dbReference>
<keyword evidence="7" id="KW-0436">Ligase</keyword>
<keyword evidence="4 5" id="KW-0472">Membrane</keyword>
<evidence type="ECO:0000256" key="4">
    <source>
        <dbReference type="ARBA" id="ARBA00023136"/>
    </source>
</evidence>
<evidence type="ECO:0000256" key="5">
    <source>
        <dbReference type="SAM" id="Phobius"/>
    </source>
</evidence>
<dbReference type="InterPro" id="IPR051533">
    <property type="entry name" value="WaaL-like"/>
</dbReference>
<feature type="transmembrane region" description="Helical" evidence="5">
    <location>
        <begin position="321"/>
        <end position="348"/>
    </location>
</feature>
<evidence type="ECO:0000256" key="2">
    <source>
        <dbReference type="ARBA" id="ARBA00022692"/>
    </source>
</evidence>
<feature type="transmembrane region" description="Helical" evidence="5">
    <location>
        <begin position="389"/>
        <end position="405"/>
    </location>
</feature>
<feature type="transmembrane region" description="Helical" evidence="5">
    <location>
        <begin position="117"/>
        <end position="135"/>
    </location>
</feature>
<comment type="subcellular location">
    <subcellularLocation>
        <location evidence="1">Membrane</location>
        <topology evidence="1">Multi-pass membrane protein</topology>
    </subcellularLocation>
</comment>
<evidence type="ECO:0000313" key="7">
    <source>
        <dbReference type="EMBL" id="MRX11552.1"/>
    </source>
</evidence>
<keyword evidence="3 5" id="KW-1133">Transmembrane helix</keyword>
<comment type="caution">
    <text evidence="7">The sequence shown here is derived from an EMBL/GenBank/DDBJ whole genome shotgun (WGS) entry which is preliminary data.</text>
</comment>
<accession>A0A6L5QQF7</accession>
<proteinExistence type="predicted"/>
<dbReference type="PANTHER" id="PTHR37422">
    <property type="entry name" value="TEICHURONIC ACID BIOSYNTHESIS PROTEIN TUAE"/>
    <property type="match status" value="1"/>
</dbReference>
<dbReference type="PANTHER" id="PTHR37422:SF17">
    <property type="entry name" value="O-ANTIGEN LIGASE"/>
    <property type="match status" value="1"/>
</dbReference>
<sequence>MNNTSAQSPASTVFIHSLIFLFPFLLLITRFGVGLCSFAFLLAAIVYRRQGWPVLMRHLTEIRGVLIAFGALLLLAMVGAAVSSDGRLRDLEKPLRMLAAATVMLTVLACRPRRKALWWGLIGGAAVGAAFIAYQRWGIGLDRPGGLINSITFGDIMLCMGLMCLAGTLDFAGRSAVWPGLGALAGLAGSVATGTRGGWVAIVFSALLLGRYGHVLRGRWRKVLALLALALLVSTYFIPQTGARERIDEGFSDVHQYFNGGPTYTSIGIRFELWRSALKLIERHPLLGASASTVKAEMVELIHTGQVHPYVLQFEHFHNDILQALVFGGVLGLIVWGATLAAPFVFFLHQVERGGGGRNAPALAGMLLVLSYFSFGLTEVIFWSVRSCMFYAMMLFLLAGLCLNAKEETQ</sequence>
<dbReference type="GO" id="GO:0016874">
    <property type="term" value="F:ligase activity"/>
    <property type="evidence" value="ECO:0007669"/>
    <property type="project" value="UniProtKB-KW"/>
</dbReference>
<organism evidence="7 8">
    <name type="scientific">Duganella alba</name>
    <dbReference type="NCBI Taxonomy" id="2666081"/>
    <lineage>
        <taxon>Bacteria</taxon>
        <taxon>Pseudomonadati</taxon>
        <taxon>Pseudomonadota</taxon>
        <taxon>Betaproteobacteria</taxon>
        <taxon>Burkholderiales</taxon>
        <taxon>Oxalobacteraceae</taxon>
        <taxon>Telluria group</taxon>
        <taxon>Duganella</taxon>
    </lineage>
</organism>
<protein>
    <submittedName>
        <fullName evidence="7">O-antigen ligase family protein</fullName>
    </submittedName>
</protein>
<dbReference type="EMBL" id="WKJM01000037">
    <property type="protein sequence ID" value="MRX11552.1"/>
    <property type="molecule type" value="Genomic_DNA"/>
</dbReference>